<protein>
    <submittedName>
        <fullName evidence="3">Transposase</fullName>
    </submittedName>
</protein>
<evidence type="ECO:0000313" key="4">
    <source>
        <dbReference type="Proteomes" id="UP000051790"/>
    </source>
</evidence>
<dbReference type="PANTHER" id="PTHR46889">
    <property type="entry name" value="TRANSPOSASE INSF FOR INSERTION SEQUENCE IS3B-RELATED"/>
    <property type="match status" value="1"/>
</dbReference>
<evidence type="ECO:0000259" key="2">
    <source>
        <dbReference type="PROSITE" id="PS50994"/>
    </source>
</evidence>
<dbReference type="Gene3D" id="3.30.420.10">
    <property type="entry name" value="Ribonuclease H-like superfamily/Ribonuclease H"/>
    <property type="match status" value="1"/>
</dbReference>
<dbReference type="InterPro" id="IPR012337">
    <property type="entry name" value="RNaseH-like_sf"/>
</dbReference>
<reference evidence="3 4" key="1">
    <citation type="journal article" date="2015" name="Genome Announc.">
        <title>Expanding the biotechnology potential of lactobacilli through comparative genomics of 213 strains and associated genera.</title>
        <authorList>
            <person name="Sun Z."/>
            <person name="Harris H.M."/>
            <person name="McCann A."/>
            <person name="Guo C."/>
            <person name="Argimon S."/>
            <person name="Zhang W."/>
            <person name="Yang X."/>
            <person name="Jeffery I.B."/>
            <person name="Cooney J.C."/>
            <person name="Kagawa T.F."/>
            <person name="Liu W."/>
            <person name="Song Y."/>
            <person name="Salvetti E."/>
            <person name="Wrobel A."/>
            <person name="Rasinkangas P."/>
            <person name="Parkhill J."/>
            <person name="Rea M.C."/>
            <person name="O'Sullivan O."/>
            <person name="Ritari J."/>
            <person name="Douillard F.P."/>
            <person name="Paul Ross R."/>
            <person name="Yang R."/>
            <person name="Briner A.E."/>
            <person name="Felis G.E."/>
            <person name="de Vos W.M."/>
            <person name="Barrangou R."/>
            <person name="Klaenhammer T.R."/>
            <person name="Caufield P.W."/>
            <person name="Cui Y."/>
            <person name="Zhang H."/>
            <person name="O'Toole P.W."/>
        </authorList>
    </citation>
    <scope>NUCLEOTIDE SEQUENCE [LARGE SCALE GENOMIC DNA]</scope>
    <source>
        <strain evidence="3 4">DSM 13343</strain>
    </source>
</reference>
<feature type="domain" description="Integrase catalytic" evidence="2">
    <location>
        <begin position="248"/>
        <end position="412"/>
    </location>
</feature>
<dbReference type="NCBIfam" id="NF033516">
    <property type="entry name" value="transpos_IS3"/>
    <property type="match status" value="1"/>
</dbReference>
<evidence type="ECO:0000313" key="3">
    <source>
        <dbReference type="EMBL" id="KRL45762.1"/>
    </source>
</evidence>
<comment type="caution">
    <text evidence="3">The sequence shown here is derived from an EMBL/GenBank/DDBJ whole genome shotgun (WGS) entry which is preliminary data.</text>
</comment>
<dbReference type="Pfam" id="PF00665">
    <property type="entry name" value="rve"/>
    <property type="match status" value="1"/>
</dbReference>
<dbReference type="GO" id="GO:0015074">
    <property type="term" value="P:DNA integration"/>
    <property type="evidence" value="ECO:0007669"/>
    <property type="project" value="InterPro"/>
</dbReference>
<dbReference type="Pfam" id="PF13276">
    <property type="entry name" value="HTH_21"/>
    <property type="match status" value="1"/>
</dbReference>
<dbReference type="InterPro" id="IPR036397">
    <property type="entry name" value="RNaseH_sf"/>
</dbReference>
<dbReference type="PROSITE" id="PS50994">
    <property type="entry name" value="INTEGRASE"/>
    <property type="match status" value="1"/>
</dbReference>
<dbReference type="GO" id="GO:0043565">
    <property type="term" value="F:sequence-specific DNA binding"/>
    <property type="evidence" value="ECO:0007669"/>
    <property type="project" value="InterPro"/>
</dbReference>
<dbReference type="PANTHER" id="PTHR46889:SF4">
    <property type="entry name" value="TRANSPOSASE INSO FOR INSERTION SEQUENCE ELEMENT IS911B-RELATED"/>
    <property type="match status" value="1"/>
</dbReference>
<evidence type="ECO:0000256" key="1">
    <source>
        <dbReference type="ARBA" id="ARBA00002286"/>
    </source>
</evidence>
<accession>A0A0R1QUF6</accession>
<dbReference type="InterPro" id="IPR010921">
    <property type="entry name" value="Trp_repressor/repl_initiator"/>
</dbReference>
<dbReference type="InterPro" id="IPR001584">
    <property type="entry name" value="Integrase_cat-core"/>
</dbReference>
<dbReference type="InterPro" id="IPR050900">
    <property type="entry name" value="Transposase_IS3/IS150/IS904"/>
</dbReference>
<name>A0A0R1QUF6_9LACO</name>
<dbReference type="SUPFAM" id="SSF53098">
    <property type="entry name" value="Ribonuclease H-like"/>
    <property type="match status" value="1"/>
</dbReference>
<organism evidence="3 4">
    <name type="scientific">Lacticaseibacillus manihotivorans DSM 13343 = JCM 12514</name>
    <dbReference type="NCBI Taxonomy" id="1423769"/>
    <lineage>
        <taxon>Bacteria</taxon>
        <taxon>Bacillati</taxon>
        <taxon>Bacillota</taxon>
        <taxon>Bacilli</taxon>
        <taxon>Lactobacillales</taxon>
        <taxon>Lactobacillaceae</taxon>
        <taxon>Lacticaseibacillus</taxon>
    </lineage>
</organism>
<sequence>MIFLVVVGIYEQHGRKGLIAPPKVTGEFRVNLVEWKQEHHASLTETCAHFAFRSRASIGIWERIYFTEGKQALLALQQGVKPHRPRKCTTTAETPGKREFIVADTERRLKKIGSLEKATNKEISEVIIELRAKYKLADLIDALPISMSVFQYWQKKLSQPDPDEELKYRIGLVFNAHHGNYGIPRITPEVRAMYAAEGRQEPNHKRIQRVMHEMNIHCQKYGNRTRKYDSSKGPSGKKAKNKLSRRFMTDRPLQKLVCDVTELQAGNGEKVYLEVIKDLYSNRILEWELSTHPTLQFSLAPLERLVVALPQTGYQITLHTDQGWQYQHRSWHRLLRKGHIRQSMSHRSTCLDNAACETVFNKLKAEMTPAKEYSSAKDLMMAVDEWMIYYNENRIQTRLGSISPSTFEHRSEIKYSFYLRLDSQRTSETIK</sequence>
<dbReference type="SUPFAM" id="SSF48295">
    <property type="entry name" value="TrpR-like"/>
    <property type="match status" value="1"/>
</dbReference>
<dbReference type="AlphaFoldDB" id="A0A0R1QUF6"/>
<dbReference type="InterPro" id="IPR048020">
    <property type="entry name" value="Transpos_IS3"/>
</dbReference>
<dbReference type="Pfam" id="PF13333">
    <property type="entry name" value="rve_2"/>
    <property type="match status" value="1"/>
</dbReference>
<proteinExistence type="predicted"/>
<keyword evidence="4" id="KW-1185">Reference proteome</keyword>
<dbReference type="PATRIC" id="fig|1423769.4.peg.619"/>
<dbReference type="InterPro" id="IPR025948">
    <property type="entry name" value="HTH-like_dom"/>
</dbReference>
<dbReference type="Proteomes" id="UP000051790">
    <property type="component" value="Unassembled WGS sequence"/>
</dbReference>
<comment type="function">
    <text evidence="1">Involved in the transposition of the insertion sequence.</text>
</comment>
<gene>
    <name evidence="3" type="ORF">FD01_GL000583</name>
</gene>
<dbReference type="EMBL" id="AZEU01000117">
    <property type="protein sequence ID" value="KRL45762.1"/>
    <property type="molecule type" value="Genomic_DNA"/>
</dbReference>